<gene>
    <name evidence="5" type="primary">Mylip_1</name>
    <name evidence="5" type="ORF">g.141552</name>
</gene>
<organism evidence="5">
    <name type="scientific">Schizaphis graminum</name>
    <name type="common">Green bug aphid</name>
    <dbReference type="NCBI Taxonomy" id="13262"/>
    <lineage>
        <taxon>Eukaryota</taxon>
        <taxon>Metazoa</taxon>
        <taxon>Ecdysozoa</taxon>
        <taxon>Arthropoda</taxon>
        <taxon>Hexapoda</taxon>
        <taxon>Insecta</taxon>
        <taxon>Pterygota</taxon>
        <taxon>Neoptera</taxon>
        <taxon>Paraneoptera</taxon>
        <taxon>Hemiptera</taxon>
        <taxon>Sternorrhyncha</taxon>
        <taxon>Aphidomorpha</taxon>
        <taxon>Aphidoidea</taxon>
        <taxon>Aphididae</taxon>
        <taxon>Aphidini</taxon>
        <taxon>Schizaphis</taxon>
    </lineage>
</organism>
<evidence type="ECO:0000259" key="4">
    <source>
        <dbReference type="PROSITE" id="PS50089"/>
    </source>
</evidence>
<evidence type="ECO:0000256" key="2">
    <source>
        <dbReference type="ARBA" id="ARBA00022833"/>
    </source>
</evidence>
<name>A0A2S2PTC8_SCHGA</name>
<keyword evidence="1 3" id="KW-0863">Zinc-finger</keyword>
<feature type="domain" description="RING-type" evidence="4">
    <location>
        <begin position="71"/>
        <end position="108"/>
    </location>
</feature>
<protein>
    <submittedName>
        <fullName evidence="5">E3 ubiquitin-protein ligase</fullName>
    </submittedName>
</protein>
<dbReference type="Pfam" id="PF13920">
    <property type="entry name" value="zf-C3HC4_3"/>
    <property type="match status" value="1"/>
</dbReference>
<dbReference type="GO" id="GO:0008270">
    <property type="term" value="F:zinc ion binding"/>
    <property type="evidence" value="ECO:0007669"/>
    <property type="project" value="UniProtKB-KW"/>
</dbReference>
<dbReference type="SUPFAM" id="SSF57850">
    <property type="entry name" value="RING/U-box"/>
    <property type="match status" value="1"/>
</dbReference>
<dbReference type="InterPro" id="IPR001841">
    <property type="entry name" value="Znf_RING"/>
</dbReference>
<keyword evidence="1 3" id="KW-0479">Metal-binding</keyword>
<keyword evidence="2" id="KW-0862">Zinc</keyword>
<dbReference type="CDD" id="cd16649">
    <property type="entry name" value="mRING-HC-C3HC5_CGRF1-like"/>
    <property type="match status" value="1"/>
</dbReference>
<evidence type="ECO:0000256" key="1">
    <source>
        <dbReference type="ARBA" id="ARBA00022771"/>
    </source>
</evidence>
<accession>A0A2S2PTC8</accession>
<dbReference type="EMBL" id="GGMR01020018">
    <property type="protein sequence ID" value="MBY32637.1"/>
    <property type="molecule type" value="Transcribed_RNA"/>
</dbReference>
<dbReference type="Gene3D" id="3.30.40.10">
    <property type="entry name" value="Zinc/RING finger domain, C3HC4 (zinc finger)"/>
    <property type="match status" value="1"/>
</dbReference>
<dbReference type="InterPro" id="IPR013083">
    <property type="entry name" value="Znf_RING/FYVE/PHD"/>
</dbReference>
<proteinExistence type="predicted"/>
<evidence type="ECO:0000256" key="3">
    <source>
        <dbReference type="PROSITE-ProRule" id="PRU00175"/>
    </source>
</evidence>
<reference evidence="5" key="1">
    <citation type="submission" date="2018-04" db="EMBL/GenBank/DDBJ databases">
        <title>Transcriptome of Schizaphis graminum biotype I.</title>
        <authorList>
            <person name="Scully E.D."/>
            <person name="Geib S.M."/>
            <person name="Palmer N.A."/>
            <person name="Koch K."/>
            <person name="Bradshaw J."/>
            <person name="Heng-Moss T."/>
            <person name="Sarath G."/>
        </authorList>
    </citation>
    <scope>NUCLEOTIDE SEQUENCE</scope>
</reference>
<evidence type="ECO:0000313" key="5">
    <source>
        <dbReference type="EMBL" id="MBY32637.1"/>
    </source>
</evidence>
<sequence>MAMAIALLPPENTHEGFMELELFFRSNIYNTVEPHENLKIFQFLQYFNRTWLTGNLIFYFTVENMREIIVCVACLNEESNVVLRPCNHTCLCGACYEGLTRLVCPLCRERIIIIQN</sequence>
<dbReference type="AlphaFoldDB" id="A0A2S2PTC8"/>
<dbReference type="PROSITE" id="PS50089">
    <property type="entry name" value="ZF_RING_2"/>
    <property type="match status" value="1"/>
</dbReference>